<dbReference type="SUPFAM" id="SSF140736">
    <property type="entry name" value="Rv1873-like"/>
    <property type="match status" value="1"/>
</dbReference>
<gene>
    <name evidence="1" type="ORF">P5G52_07195</name>
</gene>
<dbReference type="EMBL" id="JAROCG010000001">
    <property type="protein sequence ID" value="MDN4610654.1"/>
    <property type="molecule type" value="Genomic_DNA"/>
</dbReference>
<dbReference type="RefSeq" id="WP_301226024.1">
    <property type="nucleotide sequence ID" value="NZ_JAROCG010000001.1"/>
</dbReference>
<dbReference type="PIRSF" id="PIRSF008546">
    <property type="entry name" value="UCP008546"/>
    <property type="match status" value="1"/>
</dbReference>
<organism evidence="1 2">
    <name type="scientific">Arthrobacter burdickii</name>
    <dbReference type="NCBI Taxonomy" id="3035920"/>
    <lineage>
        <taxon>Bacteria</taxon>
        <taxon>Bacillati</taxon>
        <taxon>Actinomycetota</taxon>
        <taxon>Actinomycetes</taxon>
        <taxon>Micrococcales</taxon>
        <taxon>Micrococcaceae</taxon>
        <taxon>Arthrobacter</taxon>
    </lineage>
</organism>
<reference evidence="1" key="1">
    <citation type="submission" date="2023-06" db="EMBL/GenBank/DDBJ databases">
        <title>MT1 and MT2 Draft Genomes of Novel Species.</title>
        <authorList>
            <person name="Venkateswaran K."/>
        </authorList>
    </citation>
    <scope>NUCLEOTIDE SEQUENCE</scope>
    <source>
        <strain evidence="1">IIF3SC-B10</strain>
    </source>
</reference>
<sequence>MTDTYDLARFIAAQEASGTYEQALAELRNGRKVGHWMWFVFPQMKGLGSSPTSVRYAIGSIDEARAYLAHTLLGPRLMESVHTLLNLPGSDPVGVLGGIDARKLQSSMTLFHRAGPQEPWFKAVLDRYYAGQEDRATTAILDG</sequence>
<comment type="caution">
    <text evidence="1">The sequence shown here is derived from an EMBL/GenBank/DDBJ whole genome shotgun (WGS) entry which is preliminary data.</text>
</comment>
<proteinExistence type="predicted"/>
<evidence type="ECO:0000313" key="2">
    <source>
        <dbReference type="Proteomes" id="UP001174209"/>
    </source>
</evidence>
<dbReference type="InterPro" id="IPR036287">
    <property type="entry name" value="Rv1873-like_sf"/>
</dbReference>
<dbReference type="InterPro" id="IPR014937">
    <property type="entry name" value="DUF1810"/>
</dbReference>
<protein>
    <submittedName>
        <fullName evidence="1">DUF1810 domain-containing protein</fullName>
    </submittedName>
</protein>
<evidence type="ECO:0000313" key="1">
    <source>
        <dbReference type="EMBL" id="MDN4610654.1"/>
    </source>
</evidence>
<accession>A0ABT8JZX6</accession>
<dbReference type="Proteomes" id="UP001174209">
    <property type="component" value="Unassembled WGS sequence"/>
</dbReference>
<keyword evidence="2" id="KW-1185">Reference proteome</keyword>
<name>A0ABT8JZX6_9MICC</name>
<dbReference type="Gene3D" id="1.25.40.380">
    <property type="entry name" value="Protein of unknown function DUF1810"/>
    <property type="match status" value="1"/>
</dbReference>
<dbReference type="Pfam" id="PF08837">
    <property type="entry name" value="DUF1810"/>
    <property type="match status" value="1"/>
</dbReference>